<name>A0A2S9X5Q5_9NEIS</name>
<keyword evidence="1" id="KW-1133">Transmembrane helix</keyword>
<keyword evidence="1" id="KW-0812">Transmembrane</keyword>
<protein>
    <recommendedName>
        <fullName evidence="4">DUF2523 domain-containing protein</fullName>
    </recommendedName>
</protein>
<dbReference type="OrthoDB" id="8595220at2"/>
<dbReference type="EMBL" id="MTBD01000020">
    <property type="protein sequence ID" value="PRP71054.1"/>
    <property type="molecule type" value="Genomic_DNA"/>
</dbReference>
<evidence type="ECO:0000313" key="3">
    <source>
        <dbReference type="Proteomes" id="UP000239469"/>
    </source>
</evidence>
<evidence type="ECO:0008006" key="4">
    <source>
        <dbReference type="Google" id="ProtNLM"/>
    </source>
</evidence>
<feature type="transmembrane region" description="Helical" evidence="1">
    <location>
        <begin position="63"/>
        <end position="86"/>
    </location>
</feature>
<dbReference type="Pfam" id="PF10734">
    <property type="entry name" value="DUF2523"/>
    <property type="match status" value="1"/>
</dbReference>
<dbReference type="AlphaFoldDB" id="A0A2S9X5Q5"/>
<organism evidence="2 3">
    <name type="scientific">Chromobacterium amazonense</name>
    <dbReference type="NCBI Taxonomy" id="1382803"/>
    <lineage>
        <taxon>Bacteria</taxon>
        <taxon>Pseudomonadati</taxon>
        <taxon>Pseudomonadota</taxon>
        <taxon>Betaproteobacteria</taxon>
        <taxon>Neisseriales</taxon>
        <taxon>Chromobacteriaceae</taxon>
        <taxon>Chromobacterium</taxon>
    </lineage>
</organism>
<feature type="transmembrane region" description="Helical" evidence="1">
    <location>
        <begin position="20"/>
        <end position="42"/>
    </location>
</feature>
<reference evidence="2 3" key="1">
    <citation type="submission" date="2017-01" db="EMBL/GenBank/DDBJ databases">
        <title>New insights into the genetic diversity of Chromobacterium isolated from tropical freshwater lake.</title>
        <authorList>
            <person name="Santos A.B."/>
            <person name="Nascimento A.M."/>
            <person name="Da Silva P.C."/>
        </authorList>
    </citation>
    <scope>NUCLEOTIDE SEQUENCE [LARGE SCALE GENOMIC DNA]</scope>
    <source>
        <strain evidence="2 3">56AF</strain>
    </source>
</reference>
<proteinExistence type="predicted"/>
<keyword evidence="1" id="KW-0472">Membrane</keyword>
<gene>
    <name evidence="2" type="ORF">BUE93_08860</name>
</gene>
<dbReference type="RefSeq" id="WP_106076543.1">
    <property type="nucleotide sequence ID" value="NZ_MTBD01000020.1"/>
</dbReference>
<dbReference type="InterPro" id="IPR019670">
    <property type="entry name" value="DUF2523"/>
</dbReference>
<evidence type="ECO:0000256" key="1">
    <source>
        <dbReference type="SAM" id="Phobius"/>
    </source>
</evidence>
<dbReference type="Proteomes" id="UP000239469">
    <property type="component" value="Unassembled WGS sequence"/>
</dbReference>
<sequence length="107" mass="11054">MPVWLVPVIWGVVNVILTSLISRIITALGVGSIAFIGSNVILGRFRSSVLAMLSGLPADAVSILGMSGMGVCFSIIISAFSIRLVLNGVDSADKFVTTKLTSMGGGK</sequence>
<comment type="caution">
    <text evidence="2">The sequence shown here is derived from an EMBL/GenBank/DDBJ whole genome shotgun (WGS) entry which is preliminary data.</text>
</comment>
<accession>A0A2S9X5Q5</accession>
<evidence type="ECO:0000313" key="2">
    <source>
        <dbReference type="EMBL" id="PRP71054.1"/>
    </source>
</evidence>